<gene>
    <name evidence="4" type="ORF">SAMN04489751_1415</name>
</gene>
<dbReference type="STRING" id="629680.SAMN04489751_1415"/>
<keyword evidence="5" id="KW-1185">Reference proteome</keyword>
<dbReference type="Gene3D" id="2.30.30.1210">
    <property type="entry name" value="Domain of unknown function DUF1541"/>
    <property type="match status" value="1"/>
</dbReference>
<dbReference type="Pfam" id="PF07563">
    <property type="entry name" value="DUF1541"/>
    <property type="match status" value="2"/>
</dbReference>
<dbReference type="Proteomes" id="UP000199700">
    <property type="component" value="Chromosome"/>
</dbReference>
<feature type="chain" id="PRO_5038445855" description="DUF1541 domain-containing protein" evidence="2">
    <location>
        <begin position="21"/>
        <end position="193"/>
    </location>
</feature>
<reference evidence="4" key="1">
    <citation type="submission" date="2016-10" db="EMBL/GenBank/DDBJ databases">
        <authorList>
            <person name="Varghese N."/>
            <person name="Submissions S."/>
        </authorList>
    </citation>
    <scope>NUCLEOTIDE SEQUENCE [LARGE SCALE GENOMIC DNA]</scope>
    <source>
        <strain evidence="4">DSM 22082</strain>
    </source>
</reference>
<proteinExistence type="predicted"/>
<evidence type="ECO:0000259" key="3">
    <source>
        <dbReference type="Pfam" id="PF07563"/>
    </source>
</evidence>
<feature type="region of interest" description="Disordered" evidence="1">
    <location>
        <begin position="25"/>
        <end position="66"/>
    </location>
</feature>
<evidence type="ECO:0000256" key="2">
    <source>
        <dbReference type="SAM" id="SignalP"/>
    </source>
</evidence>
<keyword evidence="2" id="KW-0732">Signal</keyword>
<organism evidence="4 5">
    <name type="scientific">Brevibacterium sandarakinum</name>
    <dbReference type="NCBI Taxonomy" id="629680"/>
    <lineage>
        <taxon>Bacteria</taxon>
        <taxon>Bacillati</taxon>
        <taxon>Actinomycetota</taxon>
        <taxon>Actinomycetes</taxon>
        <taxon>Micrococcales</taxon>
        <taxon>Brevibacteriaceae</taxon>
        <taxon>Brevibacterium</taxon>
    </lineage>
</organism>
<dbReference type="OrthoDB" id="1701949at2"/>
<name>A0A1H1Q3E9_BRESA</name>
<sequence>MKKFNTMTSIAAMAAAGALALLGCSSPDKEQSAQPSQSQTAAESPSGESHAHAADGGQPPEGIKKAADPKYAMGENVVLTADHMEGMAGAKATISGAFDTTTYSVSYTPTDGSDAVTDHKWVVQEELENPGKPPLKDGTEVVVNADHMPGMTGARATIDSSTDETVYMVDVDMGDMTMTNHKWVTESEIQHAK</sequence>
<dbReference type="AlphaFoldDB" id="A0A1H1Q3E9"/>
<accession>A0A1H1Q3E9</accession>
<dbReference type="RefSeq" id="WP_092104341.1">
    <property type="nucleotide sequence ID" value="NZ_LT629739.1"/>
</dbReference>
<feature type="compositionally biased region" description="Low complexity" evidence="1">
    <location>
        <begin position="32"/>
        <end position="46"/>
    </location>
</feature>
<evidence type="ECO:0000313" key="4">
    <source>
        <dbReference type="EMBL" id="SDS17926.1"/>
    </source>
</evidence>
<feature type="domain" description="DUF1541" evidence="3">
    <location>
        <begin position="74"/>
        <end position="124"/>
    </location>
</feature>
<dbReference type="PROSITE" id="PS51257">
    <property type="entry name" value="PROKAR_LIPOPROTEIN"/>
    <property type="match status" value="1"/>
</dbReference>
<dbReference type="EMBL" id="LT629739">
    <property type="protein sequence ID" value="SDS17926.1"/>
    <property type="molecule type" value="Genomic_DNA"/>
</dbReference>
<feature type="domain" description="DUF1541" evidence="3">
    <location>
        <begin position="137"/>
        <end position="186"/>
    </location>
</feature>
<dbReference type="InterPro" id="IPR011438">
    <property type="entry name" value="DUF1541"/>
</dbReference>
<evidence type="ECO:0000256" key="1">
    <source>
        <dbReference type="SAM" id="MobiDB-lite"/>
    </source>
</evidence>
<evidence type="ECO:0000313" key="5">
    <source>
        <dbReference type="Proteomes" id="UP000199700"/>
    </source>
</evidence>
<feature type="signal peptide" evidence="2">
    <location>
        <begin position="1"/>
        <end position="20"/>
    </location>
</feature>
<protein>
    <recommendedName>
        <fullName evidence="3">DUF1541 domain-containing protein</fullName>
    </recommendedName>
</protein>